<evidence type="ECO:0000313" key="1">
    <source>
        <dbReference type="EMBL" id="TFV36433.1"/>
    </source>
</evidence>
<keyword evidence="2" id="KW-1185">Reference proteome</keyword>
<accession>A0A4Y9L321</accession>
<dbReference type="EMBL" id="SPQT01000070">
    <property type="protein sequence ID" value="TFV36433.1"/>
    <property type="molecule type" value="Genomic_DNA"/>
</dbReference>
<dbReference type="Proteomes" id="UP000297966">
    <property type="component" value="Unassembled WGS sequence"/>
</dbReference>
<organism evidence="1 2">
    <name type="scientific">Bradyrhizobium niftali</name>
    <dbReference type="NCBI Taxonomy" id="2560055"/>
    <lineage>
        <taxon>Bacteria</taxon>
        <taxon>Pseudomonadati</taxon>
        <taxon>Pseudomonadota</taxon>
        <taxon>Alphaproteobacteria</taxon>
        <taxon>Hyphomicrobiales</taxon>
        <taxon>Nitrobacteraceae</taxon>
        <taxon>Bradyrhizobium</taxon>
    </lineage>
</organism>
<evidence type="ECO:0000313" key="2">
    <source>
        <dbReference type="Proteomes" id="UP000297966"/>
    </source>
</evidence>
<proteinExistence type="predicted"/>
<reference evidence="1 2" key="1">
    <citation type="submission" date="2019-03" db="EMBL/GenBank/DDBJ databases">
        <title>Bradyrhizobium diversity isolated from nodules of Chamaecrista fasciculata.</title>
        <authorList>
            <person name="Klepa M.S."/>
            <person name="Urquiaga M.O."/>
            <person name="Hungria M."/>
            <person name="Delamuta J.R."/>
        </authorList>
    </citation>
    <scope>NUCLEOTIDE SEQUENCE [LARGE SCALE GENOMIC DNA]</scope>
    <source>
        <strain evidence="1 2">CNPSo 3448</strain>
    </source>
</reference>
<protein>
    <submittedName>
        <fullName evidence="1">ABC transporter</fullName>
    </submittedName>
</protein>
<sequence length="40" mass="4354">MPGLVPGIHVLEGPRQDMDGRVKPGHDAWIKCARGTEIES</sequence>
<dbReference type="AlphaFoldDB" id="A0A4Y9L321"/>
<comment type="caution">
    <text evidence="1">The sequence shown here is derived from an EMBL/GenBank/DDBJ whole genome shotgun (WGS) entry which is preliminary data.</text>
</comment>
<name>A0A4Y9L321_9BRAD</name>
<dbReference type="OrthoDB" id="8255893at2"/>
<gene>
    <name evidence="1" type="ORF">E4K65_45530</name>
</gene>